<sequence>MSRAILIPADTDAAVRIVETNGLHDLQRLLDGNIDYAPLNQPDLTLWINDEGKMLDLPRNERADAWWKANIRATFPGDYIAGDAVLVGFDRDSGEDTDVPARIITQLHPAPLRLSLVKH</sequence>
<dbReference type="InterPro" id="IPR024559">
    <property type="entry name" value="DUF3846"/>
</dbReference>
<accession>A0A2T0QQ19</accession>
<proteinExistence type="predicted"/>
<dbReference type="OrthoDB" id="2088281at2"/>
<evidence type="ECO:0000259" key="1">
    <source>
        <dbReference type="Pfam" id="PF12957"/>
    </source>
</evidence>
<protein>
    <submittedName>
        <fullName evidence="2">Uncharacterized protein DUF3846</fullName>
    </submittedName>
</protein>
<feature type="domain" description="DUF3846" evidence="1">
    <location>
        <begin position="7"/>
        <end position="106"/>
    </location>
</feature>
<dbReference type="AlphaFoldDB" id="A0A2T0QQ19"/>
<gene>
    <name evidence="2" type="ORF">CLV37_1312</name>
</gene>
<dbReference type="EMBL" id="PVZF01000031">
    <property type="protein sequence ID" value="PRY06852.1"/>
    <property type="molecule type" value="Genomic_DNA"/>
</dbReference>
<organism evidence="2 3">
    <name type="scientific">Kineococcus rhizosphaerae</name>
    <dbReference type="NCBI Taxonomy" id="559628"/>
    <lineage>
        <taxon>Bacteria</taxon>
        <taxon>Bacillati</taxon>
        <taxon>Actinomycetota</taxon>
        <taxon>Actinomycetes</taxon>
        <taxon>Kineosporiales</taxon>
        <taxon>Kineosporiaceae</taxon>
        <taxon>Kineococcus</taxon>
    </lineage>
</organism>
<dbReference type="Proteomes" id="UP000238083">
    <property type="component" value="Unassembled WGS sequence"/>
</dbReference>
<comment type="caution">
    <text evidence="2">The sequence shown here is derived from an EMBL/GenBank/DDBJ whole genome shotgun (WGS) entry which is preliminary data.</text>
</comment>
<keyword evidence="3" id="KW-1185">Reference proteome</keyword>
<name>A0A2T0QQ19_9ACTN</name>
<reference evidence="2 3" key="1">
    <citation type="submission" date="2018-03" db="EMBL/GenBank/DDBJ databases">
        <title>Genomic Encyclopedia of Archaeal and Bacterial Type Strains, Phase II (KMG-II): from individual species to whole genera.</title>
        <authorList>
            <person name="Goeker M."/>
        </authorList>
    </citation>
    <scope>NUCLEOTIDE SEQUENCE [LARGE SCALE GENOMIC DNA]</scope>
    <source>
        <strain evidence="2 3">DSM 19711</strain>
    </source>
</reference>
<dbReference type="Pfam" id="PF12957">
    <property type="entry name" value="DUF3846"/>
    <property type="match status" value="1"/>
</dbReference>
<evidence type="ECO:0000313" key="2">
    <source>
        <dbReference type="EMBL" id="PRY06852.1"/>
    </source>
</evidence>
<dbReference type="RefSeq" id="WP_106215665.1">
    <property type="nucleotide sequence ID" value="NZ_PVZF01000031.1"/>
</dbReference>
<evidence type="ECO:0000313" key="3">
    <source>
        <dbReference type="Proteomes" id="UP000238083"/>
    </source>
</evidence>